<dbReference type="GO" id="GO:0006631">
    <property type="term" value="P:fatty acid metabolic process"/>
    <property type="evidence" value="ECO:0007669"/>
    <property type="project" value="TreeGrafter"/>
</dbReference>
<evidence type="ECO:0000259" key="1">
    <source>
        <dbReference type="Pfam" id="PF00501"/>
    </source>
</evidence>
<dbReference type="Gene3D" id="3.40.50.12780">
    <property type="entry name" value="N-terminal domain of ligase-like"/>
    <property type="match status" value="1"/>
</dbReference>
<feature type="domain" description="AMP-dependent synthetase/ligase" evidence="1">
    <location>
        <begin position="43"/>
        <end position="189"/>
    </location>
</feature>
<dbReference type="Pfam" id="PF00501">
    <property type="entry name" value="AMP-binding"/>
    <property type="match status" value="1"/>
</dbReference>
<dbReference type="EMBL" id="SMJU01000004">
    <property type="protein sequence ID" value="TDB67050.1"/>
    <property type="molecule type" value="Genomic_DNA"/>
</dbReference>
<evidence type="ECO:0000313" key="2">
    <source>
        <dbReference type="EMBL" id="TDB67050.1"/>
    </source>
</evidence>
<dbReference type="InterPro" id="IPR000873">
    <property type="entry name" value="AMP-dep_synth/lig_dom"/>
</dbReference>
<sequence length="355" mass="40013">MKIWITTKNSILTEPPPEHPEFLVAYHFAQKWLNGAEEFSLKTSGSTGIPKIITIRRNQLAVSARMTATALDLPGGSRCLICLNVEYIAGLMMVVRSLVMDWEMTFVEPSSNPLLIPELSKPFDFLALVPLQLSAICGNETSRARLEACGKVLVGGAPVSQTLLTETRKLSVPVYQSYGMTETVSHVALRRLNAPVLEEDYTFLPEIDFGTDDRQCLFVRGEVTDFQLVQTNDLVEITSERTFKWIGRLDSIINSGGLKIQLDKIDQKMEECWPNDTPLLPFFSWFEPDDRLGQKLIVFVEGEKNSVIEKKILHTLSQKVKPFEVPKAFYFIHEIIKTPTGKLNKPATADLFFTK</sequence>
<evidence type="ECO:0000313" key="3">
    <source>
        <dbReference type="Proteomes" id="UP000295706"/>
    </source>
</evidence>
<reference evidence="2 3" key="1">
    <citation type="submission" date="2019-02" db="EMBL/GenBank/DDBJ databases">
        <title>Arundinibacter roseus gen. nov., sp. nov., a new member of the family Cytophagaceae.</title>
        <authorList>
            <person name="Szuroczki S."/>
            <person name="Khayer B."/>
            <person name="Sproer C."/>
            <person name="Toumi M."/>
            <person name="Szabo A."/>
            <person name="Felfoldi T."/>
            <person name="Schumann P."/>
            <person name="Toth E."/>
        </authorList>
    </citation>
    <scope>NUCLEOTIDE SEQUENCE [LARGE SCALE GENOMIC DNA]</scope>
    <source>
        <strain evidence="2 3">DMA-k-7a</strain>
    </source>
</reference>
<dbReference type="SUPFAM" id="SSF56801">
    <property type="entry name" value="Acetyl-CoA synthetase-like"/>
    <property type="match status" value="1"/>
</dbReference>
<dbReference type="InterPro" id="IPR042099">
    <property type="entry name" value="ANL_N_sf"/>
</dbReference>
<protein>
    <submittedName>
        <fullName evidence="2">Acyl-CoA synthetase</fullName>
    </submittedName>
</protein>
<dbReference type="GO" id="GO:0031956">
    <property type="term" value="F:medium-chain fatty acid-CoA ligase activity"/>
    <property type="evidence" value="ECO:0007669"/>
    <property type="project" value="TreeGrafter"/>
</dbReference>
<organism evidence="2 3">
    <name type="scientific">Arundinibacter roseus</name>
    <dbReference type="NCBI Taxonomy" id="2070510"/>
    <lineage>
        <taxon>Bacteria</taxon>
        <taxon>Pseudomonadati</taxon>
        <taxon>Bacteroidota</taxon>
        <taxon>Cytophagia</taxon>
        <taxon>Cytophagales</taxon>
        <taxon>Spirosomataceae</taxon>
        <taxon>Arundinibacter</taxon>
    </lineage>
</organism>
<name>A0A4R4KG76_9BACT</name>
<proteinExistence type="predicted"/>
<comment type="caution">
    <text evidence="2">The sequence shown here is derived from an EMBL/GenBank/DDBJ whole genome shotgun (WGS) entry which is preliminary data.</text>
</comment>
<dbReference type="RefSeq" id="WP_132116307.1">
    <property type="nucleotide sequence ID" value="NZ_SMJU01000004.1"/>
</dbReference>
<dbReference type="AlphaFoldDB" id="A0A4R4KG76"/>
<dbReference type="Gene3D" id="3.30.300.30">
    <property type="match status" value="1"/>
</dbReference>
<dbReference type="Proteomes" id="UP000295706">
    <property type="component" value="Unassembled WGS sequence"/>
</dbReference>
<gene>
    <name evidence="2" type="ORF">EZE20_08025</name>
</gene>
<dbReference type="OrthoDB" id="8870348at2"/>
<dbReference type="InterPro" id="IPR045851">
    <property type="entry name" value="AMP-bd_C_sf"/>
</dbReference>
<dbReference type="PANTHER" id="PTHR43201">
    <property type="entry name" value="ACYL-COA SYNTHETASE"/>
    <property type="match status" value="1"/>
</dbReference>
<keyword evidence="3" id="KW-1185">Reference proteome</keyword>
<accession>A0A4R4KG76</accession>
<dbReference type="PANTHER" id="PTHR43201:SF32">
    <property type="entry name" value="2-SUCCINYLBENZOATE--COA LIGASE, CHLOROPLASTIC_PEROXISOMAL"/>
    <property type="match status" value="1"/>
</dbReference>